<feature type="compositionally biased region" description="Low complexity" evidence="1">
    <location>
        <begin position="301"/>
        <end position="319"/>
    </location>
</feature>
<reference evidence="3" key="1">
    <citation type="submission" date="2025-08" db="UniProtKB">
        <authorList>
            <consortium name="Ensembl"/>
        </authorList>
    </citation>
    <scope>IDENTIFICATION</scope>
</reference>
<feature type="domain" description="Phosphatidic acid phosphatase type 2/haloperoxidase" evidence="2">
    <location>
        <begin position="83"/>
        <end position="217"/>
    </location>
</feature>
<accession>A0A8U8BTV4</accession>
<evidence type="ECO:0000313" key="3">
    <source>
        <dbReference type="Ensembl" id="ENSCPVP00000004606.2"/>
    </source>
</evidence>
<organism evidence="3 4">
    <name type="scientific">Geospiza parvula</name>
    <name type="common">Small tree-finch</name>
    <name type="synonym">Camarhynchus parvulus</name>
    <dbReference type="NCBI Taxonomy" id="87175"/>
    <lineage>
        <taxon>Eukaryota</taxon>
        <taxon>Metazoa</taxon>
        <taxon>Chordata</taxon>
        <taxon>Craniata</taxon>
        <taxon>Vertebrata</taxon>
        <taxon>Euteleostomi</taxon>
        <taxon>Archelosauria</taxon>
        <taxon>Archosauria</taxon>
        <taxon>Dinosauria</taxon>
        <taxon>Saurischia</taxon>
        <taxon>Theropoda</taxon>
        <taxon>Coelurosauria</taxon>
        <taxon>Aves</taxon>
        <taxon>Neognathae</taxon>
        <taxon>Neoaves</taxon>
        <taxon>Telluraves</taxon>
        <taxon>Australaves</taxon>
        <taxon>Passeriformes</taxon>
        <taxon>Thraupidae</taxon>
        <taxon>Camarhynchus</taxon>
    </lineage>
</organism>
<feature type="compositionally biased region" description="Low complexity" evidence="1">
    <location>
        <begin position="327"/>
        <end position="349"/>
    </location>
</feature>
<dbReference type="Ensembl" id="ENSCPVT00000004769.2">
    <property type="protein sequence ID" value="ENSCPVP00000004606.2"/>
    <property type="gene ID" value="ENSCPVG00000003391.2"/>
</dbReference>
<feature type="region of interest" description="Disordered" evidence="1">
    <location>
        <begin position="219"/>
        <end position="356"/>
    </location>
</feature>
<dbReference type="GO" id="GO:0005886">
    <property type="term" value="C:plasma membrane"/>
    <property type="evidence" value="ECO:0007669"/>
    <property type="project" value="TreeGrafter"/>
</dbReference>
<dbReference type="PANTHER" id="PTHR10165">
    <property type="entry name" value="LIPID PHOSPHATE PHOSPHATASE"/>
    <property type="match status" value="1"/>
</dbReference>
<dbReference type="PANTHER" id="PTHR10165:SF15">
    <property type="entry name" value="PHOSPHOLIPID PHOSPHATASE-RELATED PROTEIN TYPE 2"/>
    <property type="match status" value="1"/>
</dbReference>
<accession>A0A8C3MD94</accession>
<dbReference type="InterPro" id="IPR000326">
    <property type="entry name" value="PAP2/HPO"/>
</dbReference>
<evidence type="ECO:0000313" key="4">
    <source>
        <dbReference type="Proteomes" id="UP000694382"/>
    </source>
</evidence>
<evidence type="ECO:0000259" key="2">
    <source>
        <dbReference type="Pfam" id="PF01569"/>
    </source>
</evidence>
<dbReference type="AlphaFoldDB" id="A0A8C3MD94"/>
<dbReference type="GO" id="GO:0008195">
    <property type="term" value="F:phosphatidate phosphatase activity"/>
    <property type="evidence" value="ECO:0007669"/>
    <property type="project" value="TreeGrafter"/>
</dbReference>
<proteinExistence type="predicted"/>
<sequence length="356" mass="37623">ILGGTAALAYQLEFTDAFPVHAGGFFCRDPDFGRPDPGPPGASRAPPGLVYALVSAVPALTVRGETWGSGGVKWGPGGKMGRVLLGLLATAIFANAGQVVLGTPAPHFLAVCRPNYSALGCGRPSAPAPPRAPGGLPLLRGPPAVAAARRDFPCKEAALGAYAGAFLYVTLAWRGGGSRLAKPAAVLGFAAPPFLLGALRVAEHRNSWGGVLGGFLILKSPKSPQNPPPKIRPNSHKSRPQKFPQNLPKNFPQICPKIPQIPLKNPQKIPQNFPQIPPKNPQKSPQKIHPNAHKSHPPKSPQKSQKFPQNSPKNSQNPLKFPPKNPPKSLKNPPKISQIPPPKISQIPPKNLPNSP</sequence>
<reference evidence="3" key="2">
    <citation type="submission" date="2025-09" db="UniProtKB">
        <authorList>
            <consortium name="Ensembl"/>
        </authorList>
    </citation>
    <scope>IDENTIFICATION</scope>
</reference>
<dbReference type="GO" id="GO:0046839">
    <property type="term" value="P:phospholipid dephosphorylation"/>
    <property type="evidence" value="ECO:0007669"/>
    <property type="project" value="TreeGrafter"/>
</dbReference>
<dbReference type="Proteomes" id="UP000694382">
    <property type="component" value="Unassembled WGS sequence"/>
</dbReference>
<name>A0A8C3MD94_GEOPR</name>
<dbReference type="Pfam" id="PF01569">
    <property type="entry name" value="PAP2"/>
    <property type="match status" value="1"/>
</dbReference>
<dbReference type="InterPro" id="IPR043216">
    <property type="entry name" value="PAP-like"/>
</dbReference>
<dbReference type="GO" id="GO:0007165">
    <property type="term" value="P:signal transduction"/>
    <property type="evidence" value="ECO:0007669"/>
    <property type="project" value="TreeGrafter"/>
</dbReference>
<protein>
    <recommendedName>
        <fullName evidence="2">Phosphatidic acid phosphatase type 2/haloperoxidase domain-containing protein</fullName>
    </recommendedName>
</protein>
<evidence type="ECO:0000256" key="1">
    <source>
        <dbReference type="SAM" id="MobiDB-lite"/>
    </source>
</evidence>
<dbReference type="GO" id="GO:0006644">
    <property type="term" value="P:phospholipid metabolic process"/>
    <property type="evidence" value="ECO:0007669"/>
    <property type="project" value="InterPro"/>
</dbReference>
<keyword evidence="4" id="KW-1185">Reference proteome</keyword>